<keyword evidence="1" id="KW-1133">Transmembrane helix</keyword>
<accession>A0A754B3X9</accession>
<organism evidence="2">
    <name type="scientific">Salmonella enterica</name>
    <name type="common">Salmonella choleraesuis</name>
    <dbReference type="NCBI Taxonomy" id="28901"/>
    <lineage>
        <taxon>Bacteria</taxon>
        <taxon>Pseudomonadati</taxon>
        <taxon>Pseudomonadota</taxon>
        <taxon>Gammaproteobacteria</taxon>
        <taxon>Enterobacterales</taxon>
        <taxon>Enterobacteriaceae</taxon>
        <taxon>Salmonella</taxon>
    </lineage>
</organism>
<keyword evidence="1" id="KW-0472">Membrane</keyword>
<evidence type="ECO:0000313" key="2">
    <source>
        <dbReference type="EMBL" id="HAF8578832.1"/>
    </source>
</evidence>
<reference evidence="2" key="2">
    <citation type="submission" date="2020-02" db="EMBL/GenBank/DDBJ databases">
        <authorList>
            <consortium name="NCBI Pathogen Detection Project"/>
        </authorList>
    </citation>
    <scope>NUCLEOTIDE SEQUENCE</scope>
    <source>
        <strain evidence="4">MA.CK_94/00001630</strain>
        <strain evidence="3">MA.CK_97/00003274</strain>
        <strain evidence="2">MA.MZ045</strain>
    </source>
</reference>
<keyword evidence="1" id="KW-0812">Transmembrane</keyword>
<comment type="caution">
    <text evidence="2">The sequence shown here is derived from an EMBL/GenBank/DDBJ whole genome shotgun (WGS) entry which is preliminary data.</text>
</comment>
<evidence type="ECO:0000313" key="4">
    <source>
        <dbReference type="EMBL" id="HAG2284439.1"/>
    </source>
</evidence>
<dbReference type="RefSeq" id="WP_170875890.1">
    <property type="nucleotide sequence ID" value="NZ_JBNQQI010000017.1"/>
</dbReference>
<proteinExistence type="predicted"/>
<protein>
    <submittedName>
        <fullName evidence="2">Uncharacterized protein</fullName>
    </submittedName>
</protein>
<dbReference type="EMBL" id="DAAXRP010000023">
    <property type="protein sequence ID" value="HAG2284439.1"/>
    <property type="molecule type" value="Genomic_DNA"/>
</dbReference>
<dbReference type="AlphaFoldDB" id="A0A754B3X9"/>
<evidence type="ECO:0000313" key="3">
    <source>
        <dbReference type="EMBL" id="HAG1965362.1"/>
    </source>
</evidence>
<name>A0A754B3X9_SALER</name>
<reference evidence="2" key="1">
    <citation type="journal article" date="2018" name="Genome Biol.">
        <title>SKESA: strategic k-mer extension for scrupulous assemblies.</title>
        <authorList>
            <person name="Souvorov A."/>
            <person name="Agarwala R."/>
            <person name="Lipman D.J."/>
        </authorList>
    </citation>
    <scope>NUCLEOTIDE SEQUENCE</scope>
    <source>
        <strain evidence="4">MA.CK_94/00001630</strain>
        <strain evidence="3">MA.CK_97/00003274</strain>
        <strain evidence="2">MA.MZ045</strain>
    </source>
</reference>
<gene>
    <name evidence="2" type="ORF">G5T75_002746</name>
    <name evidence="3" type="ORF">G8R56_003604</name>
    <name evidence="4" type="ORF">G8W61_004822</name>
</gene>
<feature type="transmembrane region" description="Helical" evidence="1">
    <location>
        <begin position="6"/>
        <end position="30"/>
    </location>
</feature>
<evidence type="ECO:0000256" key="1">
    <source>
        <dbReference type="SAM" id="Phobius"/>
    </source>
</evidence>
<sequence>MNVILWMWIFVPWFFAFICMGISCGLAKLVRIYQASDQTMAIPRQSNSR</sequence>
<dbReference type="EMBL" id="DAAXPA010000010">
    <property type="protein sequence ID" value="HAG1965362.1"/>
    <property type="molecule type" value="Genomic_DNA"/>
</dbReference>
<dbReference type="EMBL" id="DAAWNC010000005">
    <property type="protein sequence ID" value="HAF8578832.1"/>
    <property type="molecule type" value="Genomic_DNA"/>
</dbReference>